<accession>A0AAE4BT90</accession>
<name>A0AAE4BT90_9BACT</name>
<sequence>MKKIILTTVSLICSINFLFANDPLTTSGKIAVLGNWQTGNLNQIGIKPKGSFNISNDIFSYSLSADYHYQHVEGHTVLNDLWVNNLLKINPNADIFPVAVINYGFAFSYQINHALISGVGLGGNILKKSKNKYIEISAHAGYMDFEFKNESSHQALALGSLINSSYPISKLLNLVWQFKTYHSLKEQAYWGTNNTITISTKLSSKVRINISHNLLYNAKTVEGIEKHNTQTLLGIEYKLK</sequence>
<dbReference type="Pfam" id="PF04338">
    <property type="entry name" value="DUF481"/>
    <property type="match status" value="1"/>
</dbReference>
<dbReference type="InterPro" id="IPR007433">
    <property type="entry name" value="DUF481"/>
</dbReference>
<organism evidence="2 3">
    <name type="scientific">Aureibacter tunicatorum</name>
    <dbReference type="NCBI Taxonomy" id="866807"/>
    <lineage>
        <taxon>Bacteria</taxon>
        <taxon>Pseudomonadati</taxon>
        <taxon>Bacteroidota</taxon>
        <taxon>Cytophagia</taxon>
        <taxon>Cytophagales</taxon>
        <taxon>Persicobacteraceae</taxon>
        <taxon>Aureibacter</taxon>
    </lineage>
</organism>
<reference evidence="2" key="1">
    <citation type="submission" date="2023-07" db="EMBL/GenBank/DDBJ databases">
        <title>Genomic Encyclopedia of Type Strains, Phase IV (KMG-IV): sequencing the most valuable type-strain genomes for metagenomic binning, comparative biology and taxonomic classification.</title>
        <authorList>
            <person name="Goeker M."/>
        </authorList>
    </citation>
    <scope>NUCLEOTIDE SEQUENCE</scope>
    <source>
        <strain evidence="2">DSM 26174</strain>
    </source>
</reference>
<evidence type="ECO:0000256" key="1">
    <source>
        <dbReference type="SAM" id="SignalP"/>
    </source>
</evidence>
<evidence type="ECO:0000313" key="3">
    <source>
        <dbReference type="Proteomes" id="UP001185092"/>
    </source>
</evidence>
<dbReference type="AlphaFoldDB" id="A0AAE4BT90"/>
<feature type="chain" id="PRO_5042088814" description="DUF481 domain-containing protein" evidence="1">
    <location>
        <begin position="21"/>
        <end position="240"/>
    </location>
</feature>
<dbReference type="EMBL" id="JAVDQD010000002">
    <property type="protein sequence ID" value="MDR6239307.1"/>
    <property type="molecule type" value="Genomic_DNA"/>
</dbReference>
<evidence type="ECO:0008006" key="4">
    <source>
        <dbReference type="Google" id="ProtNLM"/>
    </source>
</evidence>
<protein>
    <recommendedName>
        <fullName evidence="4">DUF481 domain-containing protein</fullName>
    </recommendedName>
</protein>
<dbReference type="RefSeq" id="WP_309938920.1">
    <property type="nucleotide sequence ID" value="NZ_AP025305.1"/>
</dbReference>
<comment type="caution">
    <text evidence="2">The sequence shown here is derived from an EMBL/GenBank/DDBJ whole genome shotgun (WGS) entry which is preliminary data.</text>
</comment>
<keyword evidence="3" id="KW-1185">Reference proteome</keyword>
<dbReference type="Proteomes" id="UP001185092">
    <property type="component" value="Unassembled WGS sequence"/>
</dbReference>
<gene>
    <name evidence="2" type="ORF">HNQ88_002344</name>
</gene>
<evidence type="ECO:0000313" key="2">
    <source>
        <dbReference type="EMBL" id="MDR6239307.1"/>
    </source>
</evidence>
<proteinExistence type="predicted"/>
<feature type="signal peptide" evidence="1">
    <location>
        <begin position="1"/>
        <end position="20"/>
    </location>
</feature>
<keyword evidence="1" id="KW-0732">Signal</keyword>